<comment type="subcellular location">
    <subcellularLocation>
        <location evidence="1">Membrane</location>
        <topology evidence="1">Single-pass membrane protein</topology>
    </subcellularLocation>
</comment>
<feature type="transmembrane region" description="Helical" evidence="14">
    <location>
        <begin position="12"/>
        <end position="34"/>
    </location>
</feature>
<evidence type="ECO:0000256" key="8">
    <source>
        <dbReference type="ARBA" id="ARBA00022833"/>
    </source>
</evidence>
<dbReference type="Proteomes" id="UP000631114">
    <property type="component" value="Unassembled WGS sequence"/>
</dbReference>
<evidence type="ECO:0000256" key="7">
    <source>
        <dbReference type="ARBA" id="ARBA00022786"/>
    </source>
</evidence>
<comment type="caution">
    <text evidence="16">The sequence shown here is derived from an EMBL/GenBank/DDBJ whole genome shotgun (WGS) entry which is preliminary data.</text>
</comment>
<evidence type="ECO:0000256" key="13">
    <source>
        <dbReference type="SAM" id="MobiDB-lite"/>
    </source>
</evidence>
<evidence type="ECO:0000256" key="1">
    <source>
        <dbReference type="ARBA" id="ARBA00004167"/>
    </source>
</evidence>
<proteinExistence type="inferred from homology"/>
<keyword evidence="5" id="KW-0479">Metal-binding</keyword>
<evidence type="ECO:0000259" key="15">
    <source>
        <dbReference type="PROSITE" id="PS50089"/>
    </source>
</evidence>
<dbReference type="PANTHER" id="PTHR45768:SF61">
    <property type="entry name" value="RING-H2 FINGER PROTEIN ATL18"/>
    <property type="match status" value="1"/>
</dbReference>
<dbReference type="SMART" id="SM00184">
    <property type="entry name" value="RING"/>
    <property type="match status" value="1"/>
</dbReference>
<sequence length="183" mass="20107">MIYRIPVLSPEVIMMGILVCLIFLFVGVGLLLLVHFCVGGGPYRWTFAPVNIVPRRSTCYNMPSVDLGKLPCYNFKAEEKDSNPVDCAVCLENLKVGDRCRLLPRCNHSFHSQCIDSWLLKTPICPICRTSANLKKSCMVSGEGSSHPGEVGFEFRESQQTAGGIQLSSNTSPLQNSPAEPVV</sequence>
<evidence type="ECO:0000256" key="14">
    <source>
        <dbReference type="SAM" id="Phobius"/>
    </source>
</evidence>
<keyword evidence="7" id="KW-0833">Ubl conjugation pathway</keyword>
<dbReference type="EMBL" id="JADFTS010000001">
    <property type="protein sequence ID" value="KAF9624575.1"/>
    <property type="molecule type" value="Genomic_DNA"/>
</dbReference>
<dbReference type="GO" id="GO:0016020">
    <property type="term" value="C:membrane"/>
    <property type="evidence" value="ECO:0007669"/>
    <property type="project" value="UniProtKB-SubCell"/>
</dbReference>
<keyword evidence="17" id="KW-1185">Reference proteome</keyword>
<dbReference type="InterPro" id="IPR001841">
    <property type="entry name" value="Znf_RING"/>
</dbReference>
<dbReference type="Gene3D" id="3.30.40.10">
    <property type="entry name" value="Zinc/RING finger domain, C3HC4 (zinc finger)"/>
    <property type="match status" value="1"/>
</dbReference>
<keyword evidence="8" id="KW-0862">Zinc</keyword>
<organism evidence="16 17">
    <name type="scientific">Coptis chinensis</name>
    <dbReference type="NCBI Taxonomy" id="261450"/>
    <lineage>
        <taxon>Eukaryota</taxon>
        <taxon>Viridiplantae</taxon>
        <taxon>Streptophyta</taxon>
        <taxon>Embryophyta</taxon>
        <taxon>Tracheophyta</taxon>
        <taxon>Spermatophyta</taxon>
        <taxon>Magnoliopsida</taxon>
        <taxon>Ranunculales</taxon>
        <taxon>Ranunculaceae</taxon>
        <taxon>Coptidoideae</taxon>
        <taxon>Coptis</taxon>
    </lineage>
</organism>
<comment type="similarity">
    <text evidence="11">Belongs to the RING-type zinc finger family. ATL subfamily.</text>
</comment>
<evidence type="ECO:0000313" key="16">
    <source>
        <dbReference type="EMBL" id="KAF9624575.1"/>
    </source>
</evidence>
<keyword evidence="9 14" id="KW-1133">Transmembrane helix</keyword>
<gene>
    <name evidence="16" type="ORF">IFM89_011997</name>
</gene>
<keyword evidence="10 14" id="KW-0472">Membrane</keyword>
<dbReference type="Pfam" id="PF13639">
    <property type="entry name" value="zf-RING_2"/>
    <property type="match status" value="1"/>
</dbReference>
<evidence type="ECO:0000256" key="11">
    <source>
        <dbReference type="ARBA" id="ARBA00024209"/>
    </source>
</evidence>
<feature type="region of interest" description="Disordered" evidence="13">
    <location>
        <begin position="149"/>
        <end position="183"/>
    </location>
</feature>
<dbReference type="SUPFAM" id="SSF57850">
    <property type="entry name" value="RING/U-box"/>
    <property type="match status" value="1"/>
</dbReference>
<evidence type="ECO:0000256" key="10">
    <source>
        <dbReference type="ARBA" id="ARBA00023136"/>
    </source>
</evidence>
<dbReference type="PROSITE" id="PS50089">
    <property type="entry name" value="ZF_RING_2"/>
    <property type="match status" value="1"/>
</dbReference>
<dbReference type="AlphaFoldDB" id="A0A835IT14"/>
<evidence type="ECO:0000313" key="17">
    <source>
        <dbReference type="Proteomes" id="UP000631114"/>
    </source>
</evidence>
<keyword evidence="3" id="KW-0808">Transferase</keyword>
<dbReference type="GO" id="GO:0016740">
    <property type="term" value="F:transferase activity"/>
    <property type="evidence" value="ECO:0007669"/>
    <property type="project" value="UniProtKB-KW"/>
</dbReference>
<reference evidence="16 17" key="1">
    <citation type="submission" date="2020-10" db="EMBL/GenBank/DDBJ databases">
        <title>The Coptis chinensis genome and diversification of protoberbering-type alkaloids.</title>
        <authorList>
            <person name="Wang B."/>
            <person name="Shu S."/>
            <person name="Song C."/>
            <person name="Liu Y."/>
        </authorList>
    </citation>
    <scope>NUCLEOTIDE SEQUENCE [LARGE SCALE GENOMIC DNA]</scope>
    <source>
        <strain evidence="16">HL-2020</strain>
        <tissue evidence="16">Leaf</tissue>
    </source>
</reference>
<accession>A0A835IT14</accession>
<dbReference type="OrthoDB" id="8062037at2759"/>
<feature type="compositionally biased region" description="Polar residues" evidence="13">
    <location>
        <begin position="158"/>
        <end position="183"/>
    </location>
</feature>
<evidence type="ECO:0000256" key="2">
    <source>
        <dbReference type="ARBA" id="ARBA00004906"/>
    </source>
</evidence>
<evidence type="ECO:0000256" key="9">
    <source>
        <dbReference type="ARBA" id="ARBA00022989"/>
    </source>
</evidence>
<evidence type="ECO:0000256" key="6">
    <source>
        <dbReference type="ARBA" id="ARBA00022771"/>
    </source>
</evidence>
<keyword evidence="4 14" id="KW-0812">Transmembrane</keyword>
<dbReference type="PANTHER" id="PTHR45768">
    <property type="entry name" value="E3 UBIQUITIN-PROTEIN LIGASE RNF13-LIKE"/>
    <property type="match status" value="1"/>
</dbReference>
<evidence type="ECO:0000256" key="5">
    <source>
        <dbReference type="ARBA" id="ARBA00022723"/>
    </source>
</evidence>
<comment type="pathway">
    <text evidence="2">Protein modification; protein ubiquitination.</text>
</comment>
<dbReference type="InterPro" id="IPR013083">
    <property type="entry name" value="Znf_RING/FYVE/PHD"/>
</dbReference>
<dbReference type="GO" id="GO:0008270">
    <property type="term" value="F:zinc ion binding"/>
    <property type="evidence" value="ECO:0007669"/>
    <property type="project" value="UniProtKB-KW"/>
</dbReference>
<evidence type="ECO:0000256" key="4">
    <source>
        <dbReference type="ARBA" id="ARBA00022692"/>
    </source>
</evidence>
<keyword evidence="6 12" id="KW-0863">Zinc-finger</keyword>
<evidence type="ECO:0000256" key="12">
    <source>
        <dbReference type="PROSITE-ProRule" id="PRU00175"/>
    </source>
</evidence>
<evidence type="ECO:0000256" key="3">
    <source>
        <dbReference type="ARBA" id="ARBA00022679"/>
    </source>
</evidence>
<name>A0A835IT14_9MAGN</name>
<feature type="domain" description="RING-type" evidence="15">
    <location>
        <begin position="87"/>
        <end position="129"/>
    </location>
</feature>
<protein>
    <recommendedName>
        <fullName evidence="15">RING-type domain-containing protein</fullName>
    </recommendedName>
</protein>